<accession>A0A016UAE4</accession>
<dbReference type="EMBL" id="JARK01001386">
    <property type="protein sequence ID" value="EYC11528.1"/>
    <property type="molecule type" value="Genomic_DNA"/>
</dbReference>
<evidence type="ECO:0000313" key="2">
    <source>
        <dbReference type="EMBL" id="EYC11528.1"/>
    </source>
</evidence>
<organism evidence="2 3">
    <name type="scientific">Ancylostoma ceylanicum</name>
    <dbReference type="NCBI Taxonomy" id="53326"/>
    <lineage>
        <taxon>Eukaryota</taxon>
        <taxon>Metazoa</taxon>
        <taxon>Ecdysozoa</taxon>
        <taxon>Nematoda</taxon>
        <taxon>Chromadorea</taxon>
        <taxon>Rhabditida</taxon>
        <taxon>Rhabditina</taxon>
        <taxon>Rhabditomorpha</taxon>
        <taxon>Strongyloidea</taxon>
        <taxon>Ancylostomatidae</taxon>
        <taxon>Ancylostomatinae</taxon>
        <taxon>Ancylostoma</taxon>
    </lineage>
</organism>
<evidence type="ECO:0008006" key="4">
    <source>
        <dbReference type="Google" id="ProtNLM"/>
    </source>
</evidence>
<gene>
    <name evidence="2" type="primary">Acey_s0050.g1960</name>
    <name evidence="2" type="ORF">Y032_0050g1960</name>
</gene>
<proteinExistence type="predicted"/>
<name>A0A016UAE4_9BILA</name>
<feature type="compositionally biased region" description="Basic residues" evidence="1">
    <location>
        <begin position="485"/>
        <end position="499"/>
    </location>
</feature>
<reference evidence="3" key="1">
    <citation type="journal article" date="2015" name="Nat. Genet.">
        <title>The genome and transcriptome of the zoonotic hookworm Ancylostoma ceylanicum identify infection-specific gene families.</title>
        <authorList>
            <person name="Schwarz E.M."/>
            <person name="Hu Y."/>
            <person name="Antoshechkin I."/>
            <person name="Miller M.M."/>
            <person name="Sternberg P.W."/>
            <person name="Aroian R.V."/>
        </authorList>
    </citation>
    <scope>NUCLEOTIDE SEQUENCE</scope>
    <source>
        <strain evidence="3">HY135</strain>
    </source>
</reference>
<keyword evidence="3" id="KW-1185">Reference proteome</keyword>
<feature type="region of interest" description="Disordered" evidence="1">
    <location>
        <begin position="476"/>
        <end position="499"/>
    </location>
</feature>
<protein>
    <recommendedName>
        <fullName evidence="4">Peptidase aspartic putative domain-containing protein</fullName>
    </recommendedName>
</protein>
<evidence type="ECO:0000256" key="1">
    <source>
        <dbReference type="SAM" id="MobiDB-lite"/>
    </source>
</evidence>
<dbReference type="AlphaFoldDB" id="A0A016UAE4"/>
<evidence type="ECO:0000313" key="3">
    <source>
        <dbReference type="Proteomes" id="UP000024635"/>
    </source>
</evidence>
<dbReference type="Proteomes" id="UP000024635">
    <property type="component" value="Unassembled WGS sequence"/>
</dbReference>
<comment type="caution">
    <text evidence="2">The sequence shown here is derived from an EMBL/GenBank/DDBJ whole genome shotgun (WGS) entry which is preliminary data.</text>
</comment>
<sequence>MNADRVWRRMILSKFPEFICTTVIQKETESDHLFDVTKIMSMIDTTISLRETTALTTETLFAKDIHRVNLPNLSISRSNRNEERNMPRRQKRMCLCGQPHSPHSCPKYTTPQARRVEVRKQRACWGCFAKNHQSKDCTAMGLCPRCNEGHHSSLCLSGAKNQDTGHIALPRQQGRNVQLPPAVCSQQPPVDRSHHHRRENVQTMHNSQKEHQVLTLDKTAKVSNQCVLQTATAMIFNEAESGISKELKLKITGSISFTTSGMGESQESFNSNEVQVTPKGLRTPKKLKNLPMHTEEKLTTSLTTAELSEEDLNFTSSSNIVVARQTPARTSISPDLLIGQDLLSTFIDYSSPVLTLPSGLILTPTVFGYTISGTSPITTKATAAEIHLNELVLATSIGDCRKTSQLREGTVTPRLILNGNHKFKDNFIVAHHSKSSGCTPYDGDKGGPDYCTASQALSDYGSRIALLQVKKSAERDSKKIEVPPKAKKALGRKPFKKKKESSTDCVRNTLMITPALSDATTRMCESLPALQQRYRMRNQWLYRHWLFKEKSHLSDSRQAKKRRPSTCATTRILDTSSASRYRHGR</sequence>